<name>A0A0D0BZ27_9AGAR</name>
<evidence type="ECO:0000313" key="2">
    <source>
        <dbReference type="EMBL" id="KIK61106.1"/>
    </source>
</evidence>
<dbReference type="HOGENOM" id="CLU_020641_1_0_1"/>
<feature type="region of interest" description="Disordered" evidence="1">
    <location>
        <begin position="609"/>
        <end position="700"/>
    </location>
</feature>
<dbReference type="PANTHER" id="PTHR28094">
    <property type="entry name" value="MEIOTICALLY UP-REGULATED GENE 113 PROTEIN"/>
    <property type="match status" value="1"/>
</dbReference>
<feature type="compositionally biased region" description="Low complexity" evidence="1">
    <location>
        <begin position="157"/>
        <end position="169"/>
    </location>
</feature>
<reference evidence="2 3" key="1">
    <citation type="submission" date="2014-04" db="EMBL/GenBank/DDBJ databases">
        <title>Evolutionary Origins and Diversification of the Mycorrhizal Mutualists.</title>
        <authorList>
            <consortium name="DOE Joint Genome Institute"/>
            <consortium name="Mycorrhizal Genomics Consortium"/>
            <person name="Kohler A."/>
            <person name="Kuo A."/>
            <person name="Nagy L.G."/>
            <person name="Floudas D."/>
            <person name="Copeland A."/>
            <person name="Barry K.W."/>
            <person name="Cichocki N."/>
            <person name="Veneault-Fourrey C."/>
            <person name="LaButti K."/>
            <person name="Lindquist E.A."/>
            <person name="Lipzen A."/>
            <person name="Lundell T."/>
            <person name="Morin E."/>
            <person name="Murat C."/>
            <person name="Riley R."/>
            <person name="Ohm R."/>
            <person name="Sun H."/>
            <person name="Tunlid A."/>
            <person name="Henrissat B."/>
            <person name="Grigoriev I.V."/>
            <person name="Hibbett D.S."/>
            <person name="Martin F."/>
        </authorList>
    </citation>
    <scope>NUCLEOTIDE SEQUENCE [LARGE SCALE GENOMIC DNA]</scope>
    <source>
        <strain evidence="2 3">FD-317 M1</strain>
    </source>
</reference>
<sequence>MGTGYKLKGKAINLFAKLKPNNDDESGYSGPDISSRLSFSSSGSRSSSPTKVASSSPTKISASGAPPKGPRAPGRAHSDDRTPAQLADSLDSLNLSGNSSRRADPSAGSTNAHERYRSEENNNVYAPRHQHTNSAPGPFIGGFTSSTSTYPPPPPGYYTSATLPAANAGLGPGPLPRPPPMQFPTAALDSSLPIQYASHPQPSQQQLLTPYGGAGTPPSRPYSAPGPPGFPHPNTSPYPGPSPFTTPGSSPVHTPFGTGSSAYAVPQQPPYPGQHPPPPATSTPNLFMPPNPYPLPNPKAGRPLPQPSPTATGTGGFAFGALPQPQLPSSPTRPILNTQFNSPSAGPIKQTKQRRPRATSTPPTPVSDGGVTGVSGQIQCSGVTKAGKRCTRMVKGGPALVRVWGTGVAAAPDSSINTSAAGGVERFCHQHAKELLSPSGFYARKQNGQGQGRQEWINFADYIPPYLHPDTQVALRVEMEKPRSQSDVEGFIYTFEIRNPKDPSPPTISLKVGRAVNVVKRLSQWGKQCGSKEQVLRGWYPGEVDHDFDDEDNAVGQSMMKGRVKAGGRGVWCHRLERLIHLELADLAVNSPYLEPGWEAFTKGNENGKRYADTHPQYASGSGSSSGVAKGVRRNAAASASGSVISISSDSDSDYESSSGSPASRTPVKGRAIKSKSPAKSPGKSSTPAKSKKDRFLANGLGNGGGGAPCKDCGQIHKEIFEFARVPKGPKGQRGGRNAKKHVDYHGMEWEGIVKKVIEEWGEFVANYV</sequence>
<feature type="compositionally biased region" description="Low complexity" evidence="1">
    <location>
        <begin position="636"/>
        <end position="664"/>
    </location>
</feature>
<keyword evidence="3" id="KW-1185">Reference proteome</keyword>
<dbReference type="EMBL" id="KN834772">
    <property type="protein sequence ID" value="KIK61106.1"/>
    <property type="molecule type" value="Genomic_DNA"/>
</dbReference>
<evidence type="ECO:0008006" key="4">
    <source>
        <dbReference type="Google" id="ProtNLM"/>
    </source>
</evidence>
<protein>
    <recommendedName>
        <fullName evidence="4">DUF1766-domain-containing protein</fullName>
    </recommendedName>
</protein>
<feature type="compositionally biased region" description="Pro residues" evidence="1">
    <location>
        <begin position="267"/>
        <end position="297"/>
    </location>
</feature>
<evidence type="ECO:0000256" key="1">
    <source>
        <dbReference type="SAM" id="MobiDB-lite"/>
    </source>
</evidence>
<dbReference type="Proteomes" id="UP000053593">
    <property type="component" value="Unassembled WGS sequence"/>
</dbReference>
<dbReference type="Pfam" id="PF13455">
    <property type="entry name" value="MUG113"/>
    <property type="match status" value="1"/>
</dbReference>
<dbReference type="OrthoDB" id="2417614at2759"/>
<feature type="compositionally biased region" description="Pro residues" evidence="1">
    <location>
        <begin position="173"/>
        <end position="182"/>
    </location>
</feature>
<feature type="compositionally biased region" description="Pro residues" evidence="1">
    <location>
        <begin position="218"/>
        <end position="244"/>
    </location>
</feature>
<feature type="compositionally biased region" description="Polar residues" evidence="1">
    <location>
        <begin position="198"/>
        <end position="208"/>
    </location>
</feature>
<dbReference type="PANTHER" id="PTHR28094:SF1">
    <property type="entry name" value="MEIOTICALLY UP-REGULATED GENE 113 PROTEIN"/>
    <property type="match status" value="1"/>
</dbReference>
<feature type="compositionally biased region" description="Low complexity" evidence="1">
    <location>
        <begin position="675"/>
        <end position="689"/>
    </location>
</feature>
<feature type="compositionally biased region" description="Polar residues" evidence="1">
    <location>
        <begin position="327"/>
        <end position="344"/>
    </location>
</feature>
<proteinExistence type="predicted"/>
<dbReference type="AlphaFoldDB" id="A0A0D0BZ27"/>
<feature type="compositionally biased region" description="Low complexity" evidence="1">
    <location>
        <begin position="34"/>
        <end position="75"/>
    </location>
</feature>
<dbReference type="InterPro" id="IPR053006">
    <property type="entry name" value="Meiosis_regulatory"/>
</dbReference>
<feature type="region of interest" description="Disordered" evidence="1">
    <location>
        <begin position="18"/>
        <end position="377"/>
    </location>
</feature>
<evidence type="ECO:0000313" key="3">
    <source>
        <dbReference type="Proteomes" id="UP000053593"/>
    </source>
</evidence>
<accession>A0A0D0BZ27</accession>
<organism evidence="2 3">
    <name type="scientific">Collybiopsis luxurians FD-317 M1</name>
    <dbReference type="NCBI Taxonomy" id="944289"/>
    <lineage>
        <taxon>Eukaryota</taxon>
        <taxon>Fungi</taxon>
        <taxon>Dikarya</taxon>
        <taxon>Basidiomycota</taxon>
        <taxon>Agaricomycotina</taxon>
        <taxon>Agaricomycetes</taxon>
        <taxon>Agaricomycetidae</taxon>
        <taxon>Agaricales</taxon>
        <taxon>Marasmiineae</taxon>
        <taxon>Omphalotaceae</taxon>
        <taxon>Collybiopsis</taxon>
        <taxon>Collybiopsis luxurians</taxon>
    </lineage>
</organism>
<feature type="compositionally biased region" description="Low complexity" evidence="1">
    <location>
        <begin position="86"/>
        <end position="100"/>
    </location>
</feature>
<gene>
    <name evidence="2" type="ORF">GYMLUDRAFT_43205</name>
</gene>